<evidence type="ECO:0000256" key="2">
    <source>
        <dbReference type="ARBA" id="ARBA00022670"/>
    </source>
</evidence>
<keyword evidence="6" id="KW-0482">Metalloprotease</keyword>
<dbReference type="Gene3D" id="2.70.70.10">
    <property type="entry name" value="Glucose Permease (Domain IIA)"/>
    <property type="match status" value="1"/>
</dbReference>
<dbReference type="Pfam" id="PF01551">
    <property type="entry name" value="Peptidase_M23"/>
    <property type="match status" value="1"/>
</dbReference>
<reference evidence="12" key="1">
    <citation type="submission" date="2016-10" db="EMBL/GenBank/DDBJ databases">
        <authorList>
            <person name="Varghese N."/>
            <person name="Submissions S."/>
        </authorList>
    </citation>
    <scope>NUCLEOTIDE SEQUENCE [LARGE SCALE GENOMIC DNA]</scope>
    <source>
        <strain evidence="12">DSM 13234</strain>
    </source>
</reference>
<dbReference type="Proteomes" id="UP000182983">
    <property type="component" value="Unassembled WGS sequence"/>
</dbReference>
<dbReference type="CDD" id="cd12797">
    <property type="entry name" value="M23_peptidase"/>
    <property type="match status" value="1"/>
</dbReference>
<keyword evidence="9" id="KW-0812">Transmembrane</keyword>
<dbReference type="GO" id="GO:0006508">
    <property type="term" value="P:proteolysis"/>
    <property type="evidence" value="ECO:0007669"/>
    <property type="project" value="UniProtKB-KW"/>
</dbReference>
<keyword evidence="7" id="KW-0175">Coiled coil</keyword>
<evidence type="ECO:0000256" key="7">
    <source>
        <dbReference type="SAM" id="Coils"/>
    </source>
</evidence>
<keyword evidence="9" id="KW-1133">Transmembrane helix</keyword>
<organism evidence="11 12">
    <name type="scientific">Magnetospirillum fulvum</name>
    <name type="common">Rhodospirillum fulvum</name>
    <dbReference type="NCBI Taxonomy" id="1082"/>
    <lineage>
        <taxon>Bacteria</taxon>
        <taxon>Pseudomonadati</taxon>
        <taxon>Pseudomonadota</taxon>
        <taxon>Alphaproteobacteria</taxon>
        <taxon>Rhodospirillales</taxon>
        <taxon>Rhodospirillaceae</taxon>
        <taxon>Magnetospirillum</taxon>
    </lineage>
</organism>
<dbReference type="OrthoDB" id="9805070at2"/>
<keyword evidence="12" id="KW-1185">Reference proteome</keyword>
<proteinExistence type="predicted"/>
<dbReference type="PANTHER" id="PTHR21666">
    <property type="entry name" value="PEPTIDASE-RELATED"/>
    <property type="match status" value="1"/>
</dbReference>
<sequence>MRDQRTIRAAERRLKAIRRAFIVAVPESRVLIRRADGSAVQVALGRGRLVALGAAIFGCALWAAVSTLMLLHHPEELVQREQRLEEMLSATHSAQQRLLASQKMVADITREVDLVQSSLMVLAESNAALVKGAPEKNRPSPPLPVAEPVRPDDSAADAEVRAVRDQVRRLETSLERLRLAYAQAVQSTSDAAAARISDAEHSLARLGIDPGRVIESHRPEHGRGGPFVPINATATEPGLNGLLDRLDRWSGVKAAMLTMPLGDPIHAEYEVSSVFGRRNDPINRRTGIHEGVDLTAPFGTPVHATGEGQVLFAGPWDRYGLAVEIDHGGGVTTRYAHLSRILVREGQHVSRSTAIGLLGNTGRSTGPHLHYEVRLSEVPRDPLKFIAAGDHALKIW</sequence>
<dbReference type="InterPro" id="IPR011055">
    <property type="entry name" value="Dup_hybrid_motif"/>
</dbReference>
<keyword evidence="3" id="KW-0479">Metal-binding</keyword>
<evidence type="ECO:0000256" key="6">
    <source>
        <dbReference type="ARBA" id="ARBA00023049"/>
    </source>
</evidence>
<comment type="cofactor">
    <cofactor evidence="1">
        <name>Zn(2+)</name>
        <dbReference type="ChEBI" id="CHEBI:29105"/>
    </cofactor>
</comment>
<evidence type="ECO:0000256" key="3">
    <source>
        <dbReference type="ARBA" id="ARBA00022723"/>
    </source>
</evidence>
<feature type="coiled-coil region" evidence="7">
    <location>
        <begin position="160"/>
        <end position="187"/>
    </location>
</feature>
<dbReference type="GO" id="GO:0046872">
    <property type="term" value="F:metal ion binding"/>
    <property type="evidence" value="ECO:0007669"/>
    <property type="project" value="UniProtKB-KW"/>
</dbReference>
<evidence type="ECO:0000256" key="1">
    <source>
        <dbReference type="ARBA" id="ARBA00001947"/>
    </source>
</evidence>
<gene>
    <name evidence="11" type="ORF">SAMN04244559_00489</name>
</gene>
<feature type="region of interest" description="Disordered" evidence="8">
    <location>
        <begin position="132"/>
        <end position="157"/>
    </location>
</feature>
<evidence type="ECO:0000313" key="12">
    <source>
        <dbReference type="Proteomes" id="UP000182983"/>
    </source>
</evidence>
<evidence type="ECO:0000259" key="10">
    <source>
        <dbReference type="Pfam" id="PF01551"/>
    </source>
</evidence>
<keyword evidence="2" id="KW-0645">Protease</keyword>
<feature type="domain" description="M23ase beta-sheet core" evidence="10">
    <location>
        <begin position="288"/>
        <end position="382"/>
    </location>
</feature>
<protein>
    <submittedName>
        <fullName evidence="11">Peptidase family M23</fullName>
    </submittedName>
</protein>
<name>A0A1H6GWT5_MAGFU</name>
<keyword evidence="4" id="KW-0378">Hydrolase</keyword>
<accession>A0A1H6GWT5</accession>
<evidence type="ECO:0000256" key="9">
    <source>
        <dbReference type="SAM" id="Phobius"/>
    </source>
</evidence>
<dbReference type="EMBL" id="FNWO01000002">
    <property type="protein sequence ID" value="SEH27322.1"/>
    <property type="molecule type" value="Genomic_DNA"/>
</dbReference>
<dbReference type="InterPro" id="IPR050570">
    <property type="entry name" value="Cell_wall_metabolism_enzyme"/>
</dbReference>
<feature type="transmembrane region" description="Helical" evidence="9">
    <location>
        <begin position="49"/>
        <end position="71"/>
    </location>
</feature>
<dbReference type="PANTHER" id="PTHR21666:SF288">
    <property type="entry name" value="CELL DIVISION PROTEIN YTFB"/>
    <property type="match status" value="1"/>
</dbReference>
<evidence type="ECO:0000256" key="4">
    <source>
        <dbReference type="ARBA" id="ARBA00022801"/>
    </source>
</evidence>
<evidence type="ECO:0000256" key="5">
    <source>
        <dbReference type="ARBA" id="ARBA00022833"/>
    </source>
</evidence>
<keyword evidence="9" id="KW-0472">Membrane</keyword>
<dbReference type="GO" id="GO:0004222">
    <property type="term" value="F:metalloendopeptidase activity"/>
    <property type="evidence" value="ECO:0007669"/>
    <property type="project" value="TreeGrafter"/>
</dbReference>
<dbReference type="InterPro" id="IPR016047">
    <property type="entry name" value="M23ase_b-sheet_dom"/>
</dbReference>
<dbReference type="RefSeq" id="WP_074765216.1">
    <property type="nucleotide sequence ID" value="NZ_FNWO01000002.1"/>
</dbReference>
<evidence type="ECO:0000313" key="11">
    <source>
        <dbReference type="EMBL" id="SEH27322.1"/>
    </source>
</evidence>
<dbReference type="AlphaFoldDB" id="A0A1H6GWT5"/>
<evidence type="ECO:0000256" key="8">
    <source>
        <dbReference type="SAM" id="MobiDB-lite"/>
    </source>
</evidence>
<keyword evidence="5" id="KW-0862">Zinc</keyword>
<dbReference type="SUPFAM" id="SSF51261">
    <property type="entry name" value="Duplicated hybrid motif"/>
    <property type="match status" value="1"/>
</dbReference>